<dbReference type="FunFam" id="3.80.10.10:FF:000731">
    <property type="entry name" value="Leucine-rich repeat receptor-like protein kinase"/>
    <property type="match status" value="1"/>
</dbReference>
<gene>
    <name evidence="17" type="ORF">SHERM_04596</name>
</gene>
<evidence type="ECO:0000256" key="5">
    <source>
        <dbReference type="ARBA" id="ARBA00022729"/>
    </source>
</evidence>
<evidence type="ECO:0000256" key="11">
    <source>
        <dbReference type="ARBA" id="ARBA00023170"/>
    </source>
</evidence>
<dbReference type="InterPro" id="IPR050994">
    <property type="entry name" value="At_inactive_RLKs"/>
</dbReference>
<dbReference type="EMBL" id="CACSLK010030835">
    <property type="protein sequence ID" value="CAA0837962.1"/>
    <property type="molecule type" value="Genomic_DNA"/>
</dbReference>
<dbReference type="InterPro" id="IPR001611">
    <property type="entry name" value="Leu-rich_rpt"/>
</dbReference>
<keyword evidence="6" id="KW-0677">Repeat</keyword>
<protein>
    <submittedName>
        <fullName evidence="17">Probable inactive receptor kinase</fullName>
    </submittedName>
</protein>
<dbReference type="SUPFAM" id="SSF52058">
    <property type="entry name" value="L domain-like"/>
    <property type="match status" value="1"/>
</dbReference>
<evidence type="ECO:0000256" key="3">
    <source>
        <dbReference type="ARBA" id="ARBA00022614"/>
    </source>
</evidence>
<dbReference type="Gene3D" id="3.30.200.20">
    <property type="entry name" value="Phosphorylase Kinase, domain 1"/>
    <property type="match status" value="1"/>
</dbReference>
<keyword evidence="10 14" id="KW-0472">Membrane</keyword>
<evidence type="ECO:0000256" key="15">
    <source>
        <dbReference type="SAM" id="SignalP"/>
    </source>
</evidence>
<dbReference type="InterPro" id="IPR013210">
    <property type="entry name" value="LRR_N_plant-typ"/>
</dbReference>
<accession>A0A9N7NLB4</accession>
<keyword evidence="17" id="KW-0808">Transferase</keyword>
<dbReference type="Pfam" id="PF07714">
    <property type="entry name" value="PK_Tyr_Ser-Thr"/>
    <property type="match status" value="1"/>
</dbReference>
<dbReference type="GO" id="GO:0005524">
    <property type="term" value="F:ATP binding"/>
    <property type="evidence" value="ECO:0007669"/>
    <property type="project" value="UniProtKB-UniRule"/>
</dbReference>
<sequence>MKLHFQVSSLILLLLPIASFHFVTSDLESDSTALLDFANTVRHARKLNWNQSTSVCTSWIGITCTQDKTRVNEIHLPGFGLYGPLPPNTLSRLNALRLLSLRSNYLNGTLPSDLLSLPSLEFIFLQNNNFSGELTLSLPSKLRMIDLSFNSFRGEIPLVLGNLTRLSVLNLQSNSFHGNIPNLDLHSVKILNLSHNSLSGAIPDSLRNFPASSFAGNERLCGAPLNNSCSPASPFPSHDKSFYGSRKLLNMGAMIAIAIAGACVVILIFSAIVFLWLKRKNNGKTRLIIAKNANVGNNLKSDDFGSGVQGGEKNKLVFFEGCSYSFDLEDLLRASAEVLGKGSYGTAYKAILDESTTVVVKRLKDVGIGKKEFEQQMESVSGVSQHPNVVPLLAYYFSKDEKLLVYRYMLGGSLYAALHDKRGKRGRGVEWEWRLKMALSAARGVAHIHSHQHVHGNIKSSNLLLLSLEEACISDFGLSPMMSFIPVNYHQAPEVMETRKVSQKSDVYSFGLVLLELLTGKSPLHCSDLPRWVRSVVREEWTAEVFDAELTKENYKYVEEEMVQLLQIGLSCVAKVADMRPRMDEVVRMIQDVRTEDNRDTP</sequence>
<organism evidence="17 18">
    <name type="scientific">Striga hermonthica</name>
    <name type="common">Purple witchweed</name>
    <name type="synonym">Buchnera hermonthica</name>
    <dbReference type="NCBI Taxonomy" id="68872"/>
    <lineage>
        <taxon>Eukaryota</taxon>
        <taxon>Viridiplantae</taxon>
        <taxon>Streptophyta</taxon>
        <taxon>Embryophyta</taxon>
        <taxon>Tracheophyta</taxon>
        <taxon>Spermatophyta</taxon>
        <taxon>Magnoliopsida</taxon>
        <taxon>eudicotyledons</taxon>
        <taxon>Gunneridae</taxon>
        <taxon>Pentapetalae</taxon>
        <taxon>asterids</taxon>
        <taxon>lamiids</taxon>
        <taxon>Lamiales</taxon>
        <taxon>Orobanchaceae</taxon>
        <taxon>Buchnereae</taxon>
        <taxon>Striga</taxon>
    </lineage>
</organism>
<keyword evidence="18" id="KW-1185">Reference proteome</keyword>
<dbReference type="PANTHER" id="PTHR48010:SF71">
    <property type="entry name" value="PROTEIN KINASE DOMAIN-CONTAINING PROTEIN"/>
    <property type="match status" value="1"/>
</dbReference>
<name>A0A9N7NLB4_STRHE</name>
<dbReference type="PROSITE" id="PS00107">
    <property type="entry name" value="PROTEIN_KINASE_ATP"/>
    <property type="match status" value="1"/>
</dbReference>
<keyword evidence="2" id="KW-0597">Phosphoprotein</keyword>
<evidence type="ECO:0000256" key="14">
    <source>
        <dbReference type="SAM" id="Phobius"/>
    </source>
</evidence>
<feature type="chain" id="PRO_5040157912" evidence="15">
    <location>
        <begin position="26"/>
        <end position="602"/>
    </location>
</feature>
<dbReference type="Gene3D" id="1.10.510.10">
    <property type="entry name" value="Transferase(Phosphotransferase) domain 1"/>
    <property type="match status" value="1"/>
</dbReference>
<comment type="similarity">
    <text evidence="12">Belongs to the protein kinase superfamily.</text>
</comment>
<evidence type="ECO:0000256" key="13">
    <source>
        <dbReference type="PROSITE-ProRule" id="PRU10141"/>
    </source>
</evidence>
<evidence type="ECO:0000256" key="4">
    <source>
        <dbReference type="ARBA" id="ARBA00022692"/>
    </source>
</evidence>
<keyword evidence="17" id="KW-0418">Kinase</keyword>
<dbReference type="InterPro" id="IPR017441">
    <property type="entry name" value="Protein_kinase_ATP_BS"/>
</dbReference>
<dbReference type="GO" id="GO:0004672">
    <property type="term" value="F:protein kinase activity"/>
    <property type="evidence" value="ECO:0007669"/>
    <property type="project" value="InterPro"/>
</dbReference>
<feature type="transmembrane region" description="Helical" evidence="14">
    <location>
        <begin position="251"/>
        <end position="277"/>
    </location>
</feature>
<dbReference type="Pfam" id="PF00560">
    <property type="entry name" value="LRR_1"/>
    <property type="match status" value="2"/>
</dbReference>
<keyword evidence="9 14" id="KW-1133">Transmembrane helix</keyword>
<evidence type="ECO:0000256" key="10">
    <source>
        <dbReference type="ARBA" id="ARBA00023136"/>
    </source>
</evidence>
<keyword evidence="7 13" id="KW-0547">Nucleotide-binding</keyword>
<dbReference type="Pfam" id="PF08263">
    <property type="entry name" value="LRRNT_2"/>
    <property type="match status" value="1"/>
</dbReference>
<dbReference type="Proteomes" id="UP001153555">
    <property type="component" value="Unassembled WGS sequence"/>
</dbReference>
<comment type="caution">
    <text evidence="17">The sequence shown here is derived from an EMBL/GenBank/DDBJ whole genome shotgun (WGS) entry which is preliminary data.</text>
</comment>
<dbReference type="AlphaFoldDB" id="A0A9N7NLB4"/>
<keyword evidence="11 17" id="KW-0675">Receptor</keyword>
<dbReference type="GO" id="GO:0016020">
    <property type="term" value="C:membrane"/>
    <property type="evidence" value="ECO:0007669"/>
    <property type="project" value="UniProtKB-SubCell"/>
</dbReference>
<dbReference type="PANTHER" id="PTHR48010">
    <property type="entry name" value="OS05G0588300 PROTEIN"/>
    <property type="match status" value="1"/>
</dbReference>
<dbReference type="FunFam" id="3.30.200.20:FF:000307">
    <property type="entry name" value="pollen receptor-like kinase 1"/>
    <property type="match status" value="1"/>
</dbReference>
<evidence type="ECO:0000259" key="16">
    <source>
        <dbReference type="PROSITE" id="PS50011"/>
    </source>
</evidence>
<evidence type="ECO:0000256" key="1">
    <source>
        <dbReference type="ARBA" id="ARBA00004167"/>
    </source>
</evidence>
<keyword evidence="4 14" id="KW-0812">Transmembrane</keyword>
<evidence type="ECO:0000313" key="17">
    <source>
        <dbReference type="EMBL" id="CAA0837962.1"/>
    </source>
</evidence>
<evidence type="ECO:0000256" key="7">
    <source>
        <dbReference type="ARBA" id="ARBA00022741"/>
    </source>
</evidence>
<dbReference type="InterPro" id="IPR001245">
    <property type="entry name" value="Ser-Thr/Tyr_kinase_cat_dom"/>
</dbReference>
<evidence type="ECO:0000256" key="2">
    <source>
        <dbReference type="ARBA" id="ARBA00022553"/>
    </source>
</evidence>
<dbReference type="SUPFAM" id="SSF56112">
    <property type="entry name" value="Protein kinase-like (PK-like)"/>
    <property type="match status" value="1"/>
</dbReference>
<keyword evidence="8 13" id="KW-0067">ATP-binding</keyword>
<evidence type="ECO:0000256" key="12">
    <source>
        <dbReference type="ARBA" id="ARBA00038349"/>
    </source>
</evidence>
<dbReference type="OrthoDB" id="69842at2759"/>
<evidence type="ECO:0000256" key="9">
    <source>
        <dbReference type="ARBA" id="ARBA00022989"/>
    </source>
</evidence>
<comment type="subcellular location">
    <subcellularLocation>
        <location evidence="1">Membrane</location>
        <topology evidence="1">Single-pass membrane protein</topology>
    </subcellularLocation>
</comment>
<dbReference type="InterPro" id="IPR032675">
    <property type="entry name" value="LRR_dom_sf"/>
</dbReference>
<reference evidence="17" key="1">
    <citation type="submission" date="2019-12" db="EMBL/GenBank/DDBJ databases">
        <authorList>
            <person name="Scholes J."/>
        </authorList>
    </citation>
    <scope>NUCLEOTIDE SEQUENCE</scope>
</reference>
<dbReference type="InterPro" id="IPR000719">
    <property type="entry name" value="Prot_kinase_dom"/>
</dbReference>
<keyword evidence="3" id="KW-0433">Leucine-rich repeat</keyword>
<proteinExistence type="inferred from homology"/>
<evidence type="ECO:0000256" key="6">
    <source>
        <dbReference type="ARBA" id="ARBA00022737"/>
    </source>
</evidence>
<feature type="signal peptide" evidence="15">
    <location>
        <begin position="1"/>
        <end position="25"/>
    </location>
</feature>
<dbReference type="Gene3D" id="3.80.10.10">
    <property type="entry name" value="Ribonuclease Inhibitor"/>
    <property type="match status" value="2"/>
</dbReference>
<dbReference type="InterPro" id="IPR011009">
    <property type="entry name" value="Kinase-like_dom_sf"/>
</dbReference>
<keyword evidence="5 15" id="KW-0732">Signal</keyword>
<evidence type="ECO:0000313" key="18">
    <source>
        <dbReference type="Proteomes" id="UP001153555"/>
    </source>
</evidence>
<evidence type="ECO:0000256" key="8">
    <source>
        <dbReference type="ARBA" id="ARBA00022840"/>
    </source>
</evidence>
<feature type="domain" description="Protein kinase" evidence="16">
    <location>
        <begin position="333"/>
        <end position="602"/>
    </location>
</feature>
<dbReference type="PROSITE" id="PS50011">
    <property type="entry name" value="PROTEIN_KINASE_DOM"/>
    <property type="match status" value="1"/>
</dbReference>
<feature type="binding site" evidence="13">
    <location>
        <position position="361"/>
    </location>
    <ligand>
        <name>ATP</name>
        <dbReference type="ChEBI" id="CHEBI:30616"/>
    </ligand>
</feature>